<dbReference type="Pfam" id="PF00096">
    <property type="entry name" value="zf-C2H2"/>
    <property type="match status" value="4"/>
</dbReference>
<organism evidence="12 13">
    <name type="scientific">Oncorhynchus kisutch</name>
    <name type="common">Coho salmon</name>
    <name type="synonym">Salmo kisutch</name>
    <dbReference type="NCBI Taxonomy" id="8019"/>
    <lineage>
        <taxon>Eukaryota</taxon>
        <taxon>Metazoa</taxon>
        <taxon>Chordata</taxon>
        <taxon>Craniata</taxon>
        <taxon>Vertebrata</taxon>
        <taxon>Euteleostomi</taxon>
        <taxon>Actinopterygii</taxon>
        <taxon>Neopterygii</taxon>
        <taxon>Teleostei</taxon>
        <taxon>Protacanthopterygii</taxon>
        <taxon>Salmoniformes</taxon>
        <taxon>Salmonidae</taxon>
        <taxon>Salmoninae</taxon>
        <taxon>Oncorhynchus</taxon>
    </lineage>
</organism>
<evidence type="ECO:0000256" key="9">
    <source>
        <dbReference type="PROSITE-ProRule" id="PRU00042"/>
    </source>
</evidence>
<dbReference type="RefSeq" id="XP_020362683.1">
    <property type="nucleotide sequence ID" value="XM_020507094.2"/>
</dbReference>
<keyword evidence="4" id="KW-0677">Repeat</keyword>
<feature type="domain" description="C2H2-type" evidence="11">
    <location>
        <begin position="388"/>
        <end position="412"/>
    </location>
</feature>
<dbReference type="GeneTree" id="ENSGT01150000286958"/>
<keyword evidence="5 9" id="KW-0863">Zinc-finger</keyword>
<dbReference type="PANTHER" id="PTHR14003">
    <property type="entry name" value="TRANSCRIPTIONAL REPRESSOR PROTEIN YY"/>
    <property type="match status" value="1"/>
</dbReference>
<evidence type="ECO:0000256" key="2">
    <source>
        <dbReference type="ARBA" id="ARBA00006991"/>
    </source>
</evidence>
<evidence type="ECO:0000256" key="1">
    <source>
        <dbReference type="ARBA" id="ARBA00004123"/>
    </source>
</evidence>
<protein>
    <submittedName>
        <fullName evidence="12">Zinc finger protein 771-like</fullName>
    </submittedName>
</protein>
<dbReference type="Ensembl" id="ENSOKIT00005113700.1">
    <property type="protein sequence ID" value="ENSOKIP00005106063.1"/>
    <property type="gene ID" value="ENSOKIG00005046622.1"/>
</dbReference>
<evidence type="ECO:0000256" key="3">
    <source>
        <dbReference type="ARBA" id="ARBA00022723"/>
    </source>
</evidence>
<evidence type="ECO:0000256" key="10">
    <source>
        <dbReference type="SAM" id="Coils"/>
    </source>
</evidence>
<evidence type="ECO:0000256" key="4">
    <source>
        <dbReference type="ARBA" id="ARBA00022737"/>
    </source>
</evidence>
<feature type="domain" description="C2H2-type" evidence="11">
    <location>
        <begin position="276"/>
        <end position="303"/>
    </location>
</feature>
<dbReference type="FunFam" id="3.30.160.60:FF:002343">
    <property type="entry name" value="Zinc finger protein 33A"/>
    <property type="match status" value="1"/>
</dbReference>
<reference evidence="12" key="2">
    <citation type="submission" date="2025-09" db="UniProtKB">
        <authorList>
            <consortium name="Ensembl"/>
        </authorList>
    </citation>
    <scope>IDENTIFICATION</scope>
</reference>
<dbReference type="AlphaFoldDB" id="A0A8C7KQR1"/>
<evidence type="ECO:0000259" key="11">
    <source>
        <dbReference type="PROSITE" id="PS50157"/>
    </source>
</evidence>
<dbReference type="GO" id="GO:0000785">
    <property type="term" value="C:chromatin"/>
    <property type="evidence" value="ECO:0007669"/>
    <property type="project" value="TreeGrafter"/>
</dbReference>
<dbReference type="GO" id="GO:0031519">
    <property type="term" value="C:PcG protein complex"/>
    <property type="evidence" value="ECO:0007669"/>
    <property type="project" value="TreeGrafter"/>
</dbReference>
<feature type="domain" description="C2H2-type" evidence="11">
    <location>
        <begin position="304"/>
        <end position="331"/>
    </location>
</feature>
<evidence type="ECO:0000313" key="12">
    <source>
        <dbReference type="Ensembl" id="ENSOKIP00005106063.1"/>
    </source>
</evidence>
<dbReference type="PROSITE" id="PS00028">
    <property type="entry name" value="ZINC_FINGER_C2H2_1"/>
    <property type="match status" value="5"/>
</dbReference>
<dbReference type="Gene3D" id="3.30.160.60">
    <property type="entry name" value="Classic Zinc Finger"/>
    <property type="match status" value="5"/>
</dbReference>
<keyword evidence="8" id="KW-0539">Nucleus</keyword>
<dbReference type="GO" id="GO:0000978">
    <property type="term" value="F:RNA polymerase II cis-regulatory region sequence-specific DNA binding"/>
    <property type="evidence" value="ECO:0007669"/>
    <property type="project" value="TreeGrafter"/>
</dbReference>
<dbReference type="PROSITE" id="PS50157">
    <property type="entry name" value="ZINC_FINGER_C2H2_2"/>
    <property type="match status" value="5"/>
</dbReference>
<evidence type="ECO:0000256" key="7">
    <source>
        <dbReference type="ARBA" id="ARBA00023125"/>
    </source>
</evidence>
<evidence type="ECO:0000256" key="5">
    <source>
        <dbReference type="ARBA" id="ARBA00022771"/>
    </source>
</evidence>
<dbReference type="SMART" id="SM00355">
    <property type="entry name" value="ZnF_C2H2"/>
    <property type="match status" value="6"/>
</dbReference>
<keyword evidence="7" id="KW-0238">DNA-binding</keyword>
<dbReference type="GO" id="GO:0005667">
    <property type="term" value="C:transcription regulator complex"/>
    <property type="evidence" value="ECO:0007669"/>
    <property type="project" value="TreeGrafter"/>
</dbReference>
<proteinExistence type="inferred from homology"/>
<dbReference type="Proteomes" id="UP000694557">
    <property type="component" value="Unassembled WGS sequence"/>
</dbReference>
<keyword evidence="6" id="KW-0862">Zinc</keyword>
<dbReference type="SUPFAM" id="SSF57667">
    <property type="entry name" value="beta-beta-alpha zinc fingers"/>
    <property type="match status" value="4"/>
</dbReference>
<dbReference type="GO" id="GO:0008270">
    <property type="term" value="F:zinc ion binding"/>
    <property type="evidence" value="ECO:0007669"/>
    <property type="project" value="UniProtKB-KW"/>
</dbReference>
<keyword evidence="13" id="KW-1185">Reference proteome</keyword>
<dbReference type="FunFam" id="3.30.160.60:FF:001498">
    <property type="entry name" value="Zinc finger protein 404"/>
    <property type="match status" value="1"/>
</dbReference>
<keyword evidence="3" id="KW-0479">Metal-binding</keyword>
<dbReference type="FunFam" id="3.30.160.60:FF:001465">
    <property type="entry name" value="Zinc finger protein 560"/>
    <property type="match status" value="1"/>
</dbReference>
<feature type="domain" description="C2H2-type" evidence="11">
    <location>
        <begin position="332"/>
        <end position="359"/>
    </location>
</feature>
<comment type="similarity">
    <text evidence="2">Belongs to the krueppel C2H2-type zinc-finger protein family.</text>
</comment>
<evidence type="ECO:0000313" key="13">
    <source>
        <dbReference type="Proteomes" id="UP000694557"/>
    </source>
</evidence>
<dbReference type="GeneID" id="109908454"/>
<feature type="domain" description="C2H2-type" evidence="11">
    <location>
        <begin position="360"/>
        <end position="387"/>
    </location>
</feature>
<dbReference type="InterPro" id="IPR013087">
    <property type="entry name" value="Znf_C2H2_type"/>
</dbReference>
<reference evidence="12" key="1">
    <citation type="submission" date="2025-08" db="UniProtKB">
        <authorList>
            <consortium name="Ensembl"/>
        </authorList>
    </citation>
    <scope>IDENTIFICATION</scope>
</reference>
<keyword evidence="10" id="KW-0175">Coiled coil</keyword>
<name>A0A8C7KQR1_ONCKI</name>
<accession>A0A8C7KQR1</accession>
<dbReference type="InterPro" id="IPR036236">
    <property type="entry name" value="Znf_C2H2_sf"/>
</dbReference>
<feature type="coiled-coil region" evidence="10">
    <location>
        <begin position="74"/>
        <end position="101"/>
    </location>
</feature>
<dbReference type="KEGG" id="oki:109908454"/>
<dbReference type="GO" id="GO:0000122">
    <property type="term" value="P:negative regulation of transcription by RNA polymerase II"/>
    <property type="evidence" value="ECO:0007669"/>
    <property type="project" value="UniProtKB-ARBA"/>
</dbReference>
<comment type="subcellular location">
    <subcellularLocation>
        <location evidence="1">Nucleus</location>
    </subcellularLocation>
</comment>
<gene>
    <name evidence="12" type="primary">LOC109908454</name>
</gene>
<dbReference type="FunFam" id="3.30.160.60:FF:000110">
    <property type="entry name" value="Zinc finger protein-like"/>
    <property type="match status" value="1"/>
</dbReference>
<dbReference type="GO" id="GO:0000981">
    <property type="term" value="F:DNA-binding transcription factor activity, RNA polymerase II-specific"/>
    <property type="evidence" value="ECO:0007669"/>
    <property type="project" value="TreeGrafter"/>
</dbReference>
<evidence type="ECO:0000256" key="6">
    <source>
        <dbReference type="ARBA" id="ARBA00022833"/>
    </source>
</evidence>
<dbReference type="PANTHER" id="PTHR14003:SF23">
    <property type="entry name" value="ZINC FINGER PROTEIN 143"/>
    <property type="match status" value="1"/>
</dbReference>
<evidence type="ECO:0000256" key="8">
    <source>
        <dbReference type="ARBA" id="ARBA00023242"/>
    </source>
</evidence>
<sequence length="412" mass="46425">MEEEDNTDVELGERVSFLTFLPRRRIVDYIGEYNLRGTGSFNNNNTTSLLTMSKLQSLNSFLSECLTAATVEILGAVEKVVTEYQDEISRSKEENDRLRRQLGITPGIKLCTIDSQQLSFPVSEEDFPPEQKHCEQEWCPSLGQEEPGHILIKEELRTSQEEEQFQGPEGNTIEFIFSSPCVKSEWDQEAISNCSAVISDQVNSPPLDPEPTLGEYCSKPSTMSKKSHCCCDCGKVFALKADLQRHVTLARERPIECPYNSTSKLKAHVPLCHGGNPCLVCGKTFKNRAHLSQHMRIHTRERPFSCGDCGKCFYSEGLLNVHIQTHKGEKAFSCGYCGKSFYQKGNLTQHVRTHTGERPFSCGSCGKKFSRKTHLNRHILTHTGKKQHGCSVCGRRFTGNAYLLKHVDKVHK</sequence>